<evidence type="ECO:0000256" key="4">
    <source>
        <dbReference type="ARBA" id="ARBA00023125"/>
    </source>
</evidence>
<dbReference type="GO" id="GO:0003677">
    <property type="term" value="F:DNA binding"/>
    <property type="evidence" value="ECO:0007669"/>
    <property type="project" value="UniProtKB-UniRule"/>
</dbReference>
<evidence type="ECO:0000256" key="5">
    <source>
        <dbReference type="PROSITE-ProRule" id="PRU00309"/>
    </source>
</evidence>
<evidence type="ECO:0000313" key="7">
    <source>
        <dbReference type="EMBL" id="KAJ8704068.1"/>
    </source>
</evidence>
<dbReference type="AlphaFoldDB" id="A0AAD7Y6B8"/>
<evidence type="ECO:0000256" key="1">
    <source>
        <dbReference type="ARBA" id="ARBA00022723"/>
    </source>
</evidence>
<keyword evidence="2 5" id="KW-0863">Zinc-finger</keyword>
<dbReference type="Pfam" id="PF05485">
    <property type="entry name" value="THAP"/>
    <property type="match status" value="1"/>
</dbReference>
<evidence type="ECO:0000256" key="3">
    <source>
        <dbReference type="ARBA" id="ARBA00022833"/>
    </source>
</evidence>
<sequence length="393" mass="44509">MESCRYRKCVICGIRNLPKSSTAVLASFPLDPDRCRLWVKASGIEDFVHVPIEKLHQLKYVCGSHFAPECFNSKGNRLLSTAVPTLRLNRPLLSDDLFAEFPLHVKSYYAKFEKGESSKHRQTEILPVETIPKVTKDSDDQALNLSDKKVIATVNKLSGSDDFIPIPSTSKAPMHLTFKRKEAHALSNTMAAVLKMMAASSNSNADDYNNTAFVVEEMDKLFNWTNGPASPKDVIPRKRENVLEKTNHQKSWNYYLKHIDSLQFLKSDSLICLRNVRCRNGFKISLKSLKDIWYFLNKEANFKFLNLRQLNQDSLENLFGTIRQHSATNRNPTCSHFNSALKSSIISGLSGPHSRGFNCEIDCNKLFISHREITKSSESVLVPPLQALDSQKI</sequence>
<dbReference type="InterPro" id="IPR006612">
    <property type="entry name" value="THAP_Znf"/>
</dbReference>
<dbReference type="SMART" id="SM00980">
    <property type="entry name" value="THAP"/>
    <property type="match status" value="1"/>
</dbReference>
<organism evidence="7 8">
    <name type="scientific">Mythimna separata</name>
    <name type="common">Oriental armyworm</name>
    <name type="synonym">Pseudaletia separata</name>
    <dbReference type="NCBI Taxonomy" id="271217"/>
    <lineage>
        <taxon>Eukaryota</taxon>
        <taxon>Metazoa</taxon>
        <taxon>Ecdysozoa</taxon>
        <taxon>Arthropoda</taxon>
        <taxon>Hexapoda</taxon>
        <taxon>Insecta</taxon>
        <taxon>Pterygota</taxon>
        <taxon>Neoptera</taxon>
        <taxon>Endopterygota</taxon>
        <taxon>Lepidoptera</taxon>
        <taxon>Glossata</taxon>
        <taxon>Ditrysia</taxon>
        <taxon>Noctuoidea</taxon>
        <taxon>Noctuidae</taxon>
        <taxon>Noctuinae</taxon>
        <taxon>Hadenini</taxon>
        <taxon>Mythimna</taxon>
    </lineage>
</organism>
<dbReference type="PANTHER" id="PTHR47577">
    <property type="entry name" value="THAP DOMAIN-CONTAINING PROTEIN 6"/>
    <property type="match status" value="1"/>
</dbReference>
<dbReference type="PROSITE" id="PS50950">
    <property type="entry name" value="ZF_THAP"/>
    <property type="match status" value="1"/>
</dbReference>
<comment type="caution">
    <text evidence="7">The sequence shown here is derived from an EMBL/GenBank/DDBJ whole genome shotgun (WGS) entry which is preliminary data.</text>
</comment>
<evidence type="ECO:0000313" key="8">
    <source>
        <dbReference type="Proteomes" id="UP001231518"/>
    </source>
</evidence>
<dbReference type="EMBL" id="JARGEI010000032">
    <property type="protein sequence ID" value="KAJ8704068.1"/>
    <property type="molecule type" value="Genomic_DNA"/>
</dbReference>
<evidence type="ECO:0000259" key="6">
    <source>
        <dbReference type="PROSITE" id="PS50950"/>
    </source>
</evidence>
<dbReference type="Proteomes" id="UP001231518">
    <property type="component" value="Chromosome 31"/>
</dbReference>
<dbReference type="InterPro" id="IPR048367">
    <property type="entry name" value="TNP-like_RNaseH_C"/>
</dbReference>
<dbReference type="SMART" id="SM00692">
    <property type="entry name" value="DM3"/>
    <property type="match status" value="1"/>
</dbReference>
<reference evidence="7" key="1">
    <citation type="submission" date="2023-03" db="EMBL/GenBank/DDBJ databases">
        <title>Chromosome-level genomes of two armyworms, Mythimna separata and Mythimna loreyi, provide insights into the biosynthesis and reception of sex pheromones.</title>
        <authorList>
            <person name="Zhao H."/>
        </authorList>
    </citation>
    <scope>NUCLEOTIDE SEQUENCE</scope>
    <source>
        <strain evidence="7">BeijingLab</strain>
        <tissue evidence="7">Pupa</tissue>
    </source>
</reference>
<proteinExistence type="predicted"/>
<protein>
    <recommendedName>
        <fullName evidence="6">THAP-type domain-containing protein</fullName>
    </recommendedName>
</protein>
<keyword evidence="3" id="KW-0862">Zinc</keyword>
<feature type="domain" description="THAP-type" evidence="6">
    <location>
        <begin position="1"/>
        <end position="87"/>
    </location>
</feature>
<evidence type="ECO:0000256" key="2">
    <source>
        <dbReference type="ARBA" id="ARBA00022771"/>
    </source>
</evidence>
<accession>A0AAD7Y6B8</accession>
<dbReference type="Pfam" id="PF21789">
    <property type="entry name" value="TNP-like_RNaseH_C"/>
    <property type="match status" value="1"/>
</dbReference>
<keyword evidence="8" id="KW-1185">Reference proteome</keyword>
<gene>
    <name evidence="7" type="ORF">PYW07_013362</name>
</gene>
<dbReference type="PANTHER" id="PTHR47577:SF2">
    <property type="entry name" value="THAP DOMAIN CONTAINING 9"/>
    <property type="match status" value="1"/>
</dbReference>
<dbReference type="SUPFAM" id="SSF57716">
    <property type="entry name" value="Glucocorticoid receptor-like (DNA-binding domain)"/>
    <property type="match status" value="1"/>
</dbReference>
<dbReference type="GO" id="GO:0008270">
    <property type="term" value="F:zinc ion binding"/>
    <property type="evidence" value="ECO:0007669"/>
    <property type="project" value="UniProtKB-KW"/>
</dbReference>
<keyword evidence="1" id="KW-0479">Metal-binding</keyword>
<name>A0AAD7Y6B8_MYTSE</name>
<keyword evidence="4 5" id="KW-0238">DNA-binding</keyword>